<evidence type="ECO:0000256" key="1">
    <source>
        <dbReference type="ARBA" id="ARBA00009437"/>
    </source>
</evidence>
<dbReference type="CDD" id="cd08422">
    <property type="entry name" value="PBP2_CrgA_like"/>
    <property type="match status" value="1"/>
</dbReference>
<evidence type="ECO:0000256" key="3">
    <source>
        <dbReference type="ARBA" id="ARBA00023125"/>
    </source>
</evidence>
<dbReference type="PANTHER" id="PTHR30537">
    <property type="entry name" value="HTH-TYPE TRANSCRIPTIONAL REGULATOR"/>
    <property type="match status" value="1"/>
</dbReference>
<dbReference type="Pfam" id="PF00126">
    <property type="entry name" value="HTH_1"/>
    <property type="match status" value="1"/>
</dbReference>
<keyword evidence="3 6" id="KW-0238">DNA-binding</keyword>
<evidence type="ECO:0000313" key="6">
    <source>
        <dbReference type="EMBL" id="SET35097.1"/>
    </source>
</evidence>
<keyword evidence="7" id="KW-1185">Reference proteome</keyword>
<dbReference type="GO" id="GO:0003677">
    <property type="term" value="F:DNA binding"/>
    <property type="evidence" value="ECO:0007669"/>
    <property type="project" value="UniProtKB-KW"/>
</dbReference>
<dbReference type="AlphaFoldDB" id="A0A1I0DS29"/>
<dbReference type="InterPro" id="IPR005119">
    <property type="entry name" value="LysR_subst-bd"/>
</dbReference>
<dbReference type="Pfam" id="PF03466">
    <property type="entry name" value="LysR_substrate"/>
    <property type="match status" value="1"/>
</dbReference>
<dbReference type="FunFam" id="1.10.10.10:FF:000001">
    <property type="entry name" value="LysR family transcriptional regulator"/>
    <property type="match status" value="1"/>
</dbReference>
<evidence type="ECO:0000259" key="5">
    <source>
        <dbReference type="PROSITE" id="PS50931"/>
    </source>
</evidence>
<gene>
    <name evidence="6" type="ORF">SAMN04489858_104271</name>
</gene>
<organism evidence="6 7">
    <name type="scientific">Paracoccus homiensis</name>
    <dbReference type="NCBI Taxonomy" id="364199"/>
    <lineage>
        <taxon>Bacteria</taxon>
        <taxon>Pseudomonadati</taxon>
        <taxon>Pseudomonadota</taxon>
        <taxon>Alphaproteobacteria</taxon>
        <taxon>Rhodobacterales</taxon>
        <taxon>Paracoccaceae</taxon>
        <taxon>Paracoccus</taxon>
    </lineage>
</organism>
<accession>A0A1I0DS29</accession>
<dbReference type="PANTHER" id="PTHR30537:SF5">
    <property type="entry name" value="HTH-TYPE TRANSCRIPTIONAL ACTIVATOR TTDR-RELATED"/>
    <property type="match status" value="1"/>
</dbReference>
<dbReference type="GO" id="GO:0003700">
    <property type="term" value="F:DNA-binding transcription factor activity"/>
    <property type="evidence" value="ECO:0007669"/>
    <property type="project" value="InterPro"/>
</dbReference>
<dbReference type="InterPro" id="IPR036390">
    <property type="entry name" value="WH_DNA-bd_sf"/>
</dbReference>
<dbReference type="OrthoDB" id="9813056at2"/>
<dbReference type="InterPro" id="IPR058163">
    <property type="entry name" value="LysR-type_TF_proteobact-type"/>
</dbReference>
<evidence type="ECO:0000313" key="7">
    <source>
        <dbReference type="Proteomes" id="UP000199180"/>
    </source>
</evidence>
<sequence>MNGALSGVLADKRTTRFMDTTILRTFVAILDDGSFAAAARKMGISRSLCSKYISDLEEDLGVRLLMRTTRSVRPTVIGQEYGQRIREVLRQLDAANEGVRAASGNPAGTLKVGAPITYTLKSLQAHLIDFMDLYPSIELELVLDDGTSNLVDEGYAAVIRIGVLRDSTLHARRLDDVRIMMVAAPEYLDQRGTPTEPQHLLQHSCLHYNNLREAETWQLQRDGEPIYQKVQPVFSSNSTEMLQQMALSGRGIAMMPEFAVADDIAAGRLVPIMHNYVIPALPVHLLYPTGKLMTAALRSFLDHFAKLRLG</sequence>
<protein>
    <submittedName>
        <fullName evidence="6">DNA-binding transcriptional regulator, LysR family</fullName>
    </submittedName>
</protein>
<dbReference type="Gene3D" id="1.10.10.10">
    <property type="entry name" value="Winged helix-like DNA-binding domain superfamily/Winged helix DNA-binding domain"/>
    <property type="match status" value="1"/>
</dbReference>
<feature type="domain" description="HTH lysR-type" evidence="5">
    <location>
        <begin position="18"/>
        <end position="75"/>
    </location>
</feature>
<proteinExistence type="inferred from homology"/>
<evidence type="ECO:0000256" key="2">
    <source>
        <dbReference type="ARBA" id="ARBA00023015"/>
    </source>
</evidence>
<dbReference type="SUPFAM" id="SSF46785">
    <property type="entry name" value="Winged helix' DNA-binding domain"/>
    <property type="match status" value="1"/>
</dbReference>
<dbReference type="InterPro" id="IPR000847">
    <property type="entry name" value="LysR_HTH_N"/>
</dbReference>
<name>A0A1I0DS29_9RHOB</name>
<keyword evidence="2" id="KW-0805">Transcription regulation</keyword>
<dbReference type="SUPFAM" id="SSF53850">
    <property type="entry name" value="Periplasmic binding protein-like II"/>
    <property type="match status" value="1"/>
</dbReference>
<keyword evidence="4" id="KW-0804">Transcription</keyword>
<dbReference type="InterPro" id="IPR036388">
    <property type="entry name" value="WH-like_DNA-bd_sf"/>
</dbReference>
<comment type="similarity">
    <text evidence="1">Belongs to the LysR transcriptional regulatory family.</text>
</comment>
<dbReference type="EMBL" id="FOHO01000004">
    <property type="protein sequence ID" value="SET35097.1"/>
    <property type="molecule type" value="Genomic_DNA"/>
</dbReference>
<dbReference type="STRING" id="364199.SAMN04489858_104271"/>
<dbReference type="Gene3D" id="3.40.190.290">
    <property type="match status" value="1"/>
</dbReference>
<evidence type="ECO:0000256" key="4">
    <source>
        <dbReference type="ARBA" id="ARBA00023163"/>
    </source>
</evidence>
<reference evidence="6 7" key="1">
    <citation type="submission" date="2016-10" db="EMBL/GenBank/DDBJ databases">
        <authorList>
            <person name="de Groot N.N."/>
        </authorList>
    </citation>
    <scope>NUCLEOTIDE SEQUENCE [LARGE SCALE GENOMIC DNA]</scope>
    <source>
        <strain evidence="6 7">DSM 17862</strain>
    </source>
</reference>
<dbReference type="Proteomes" id="UP000199180">
    <property type="component" value="Unassembled WGS sequence"/>
</dbReference>
<dbReference type="PROSITE" id="PS50931">
    <property type="entry name" value="HTH_LYSR"/>
    <property type="match status" value="1"/>
</dbReference>